<sequence>MGLLCRLEHIKFCVPETNNLQFRSHSG</sequence>
<evidence type="ECO:0000313" key="1">
    <source>
        <dbReference type="EMBL" id="JAH78391.1"/>
    </source>
</evidence>
<organism evidence="1">
    <name type="scientific">Anguilla anguilla</name>
    <name type="common">European freshwater eel</name>
    <name type="synonym">Muraena anguilla</name>
    <dbReference type="NCBI Taxonomy" id="7936"/>
    <lineage>
        <taxon>Eukaryota</taxon>
        <taxon>Metazoa</taxon>
        <taxon>Chordata</taxon>
        <taxon>Craniata</taxon>
        <taxon>Vertebrata</taxon>
        <taxon>Euteleostomi</taxon>
        <taxon>Actinopterygii</taxon>
        <taxon>Neopterygii</taxon>
        <taxon>Teleostei</taxon>
        <taxon>Anguilliformes</taxon>
        <taxon>Anguillidae</taxon>
        <taxon>Anguilla</taxon>
    </lineage>
</organism>
<dbReference type="EMBL" id="GBXM01030186">
    <property type="protein sequence ID" value="JAH78391.1"/>
    <property type="molecule type" value="Transcribed_RNA"/>
</dbReference>
<protein>
    <submittedName>
        <fullName evidence="1">Uncharacterized protein</fullName>
    </submittedName>
</protein>
<reference evidence="1" key="2">
    <citation type="journal article" date="2015" name="Fish Shellfish Immunol.">
        <title>Early steps in the European eel (Anguilla anguilla)-Vibrio vulnificus interaction in the gills: Role of the RtxA13 toxin.</title>
        <authorList>
            <person name="Callol A."/>
            <person name="Pajuelo D."/>
            <person name="Ebbesson L."/>
            <person name="Teles M."/>
            <person name="MacKenzie S."/>
            <person name="Amaro C."/>
        </authorList>
    </citation>
    <scope>NUCLEOTIDE SEQUENCE</scope>
</reference>
<dbReference type="AlphaFoldDB" id="A0A0E9VK71"/>
<reference evidence="1" key="1">
    <citation type="submission" date="2014-11" db="EMBL/GenBank/DDBJ databases">
        <authorList>
            <person name="Amaro Gonzalez C."/>
        </authorList>
    </citation>
    <scope>NUCLEOTIDE SEQUENCE</scope>
</reference>
<accession>A0A0E9VK71</accession>
<proteinExistence type="predicted"/>
<name>A0A0E9VK71_ANGAN</name>